<feature type="transmembrane region" description="Helical" evidence="1">
    <location>
        <begin position="185"/>
        <end position="207"/>
    </location>
</feature>
<keyword evidence="3" id="KW-1185">Reference proteome</keyword>
<evidence type="ECO:0000256" key="1">
    <source>
        <dbReference type="SAM" id="Phobius"/>
    </source>
</evidence>
<dbReference type="EMBL" id="NPEX01000033">
    <property type="protein sequence ID" value="RAI44807.1"/>
    <property type="molecule type" value="Genomic_DNA"/>
</dbReference>
<feature type="transmembrane region" description="Helical" evidence="1">
    <location>
        <begin position="131"/>
        <end position="149"/>
    </location>
</feature>
<evidence type="ECO:0008006" key="4">
    <source>
        <dbReference type="Google" id="ProtNLM"/>
    </source>
</evidence>
<accession>A0A327L347</accession>
<evidence type="ECO:0000313" key="3">
    <source>
        <dbReference type="Proteomes" id="UP000249130"/>
    </source>
</evidence>
<evidence type="ECO:0000313" key="2">
    <source>
        <dbReference type="EMBL" id="RAI44807.1"/>
    </source>
</evidence>
<proteinExistence type="predicted"/>
<dbReference type="RefSeq" id="WP_111418362.1">
    <property type="nucleotide sequence ID" value="NZ_NPEX01000033.1"/>
</dbReference>
<name>A0A327L347_9BRAD</name>
<dbReference type="Pfam" id="PF06532">
    <property type="entry name" value="NrsF"/>
    <property type="match status" value="1"/>
</dbReference>
<feature type="transmembrane region" description="Helical" evidence="1">
    <location>
        <begin position="161"/>
        <end position="179"/>
    </location>
</feature>
<dbReference type="InterPro" id="IPR036259">
    <property type="entry name" value="MFS_trans_sf"/>
</dbReference>
<organism evidence="2 3">
    <name type="scientific">Rhodoplanes roseus</name>
    <dbReference type="NCBI Taxonomy" id="29409"/>
    <lineage>
        <taxon>Bacteria</taxon>
        <taxon>Pseudomonadati</taxon>
        <taxon>Pseudomonadota</taxon>
        <taxon>Alphaproteobacteria</taxon>
        <taxon>Hyphomicrobiales</taxon>
        <taxon>Nitrobacteraceae</taxon>
        <taxon>Rhodoplanes</taxon>
    </lineage>
</organism>
<keyword evidence="1" id="KW-1133">Transmembrane helix</keyword>
<feature type="transmembrane region" description="Helical" evidence="1">
    <location>
        <begin position="90"/>
        <end position="111"/>
    </location>
</feature>
<dbReference type="AlphaFoldDB" id="A0A327L347"/>
<dbReference type="InterPro" id="IPR009495">
    <property type="entry name" value="NrsF"/>
</dbReference>
<gene>
    <name evidence="2" type="ORF">CH341_07225</name>
</gene>
<dbReference type="OrthoDB" id="7764375at2"/>
<feature type="transmembrane region" description="Helical" evidence="1">
    <location>
        <begin position="57"/>
        <end position="78"/>
    </location>
</feature>
<reference evidence="2 3" key="1">
    <citation type="submission" date="2017-07" db="EMBL/GenBank/DDBJ databases">
        <title>Draft Genome Sequences of Select Purple Nonsulfur Bacteria.</title>
        <authorList>
            <person name="Lasarre B."/>
            <person name="Mckinlay J.B."/>
        </authorList>
    </citation>
    <scope>NUCLEOTIDE SEQUENCE [LARGE SCALE GENOMIC DNA]</scope>
    <source>
        <strain evidence="2 3">DSM 5909</strain>
    </source>
</reference>
<dbReference type="Gene3D" id="1.20.1250.20">
    <property type="entry name" value="MFS general substrate transporter like domains"/>
    <property type="match status" value="1"/>
</dbReference>
<comment type="caution">
    <text evidence="2">The sequence shown here is derived from an EMBL/GenBank/DDBJ whole genome shotgun (WGS) entry which is preliminary data.</text>
</comment>
<dbReference type="Proteomes" id="UP000249130">
    <property type="component" value="Unassembled WGS sequence"/>
</dbReference>
<keyword evidence="1" id="KW-0812">Transmembrane</keyword>
<keyword evidence="1" id="KW-0472">Membrane</keyword>
<feature type="transmembrane region" description="Helical" evidence="1">
    <location>
        <begin position="26"/>
        <end position="45"/>
    </location>
</feature>
<protein>
    <recommendedName>
        <fullName evidence="4">DUF1109 domain-containing protein</fullName>
    </recommendedName>
</protein>
<sequence length="213" mass="22402">MKTDDLIAMLSTHVEPVDRNKVTRSIAIAVAFGAAAAVAVVAVGFGVRSDLGEDGSFVFLAAKLVFSLGIVALSSMYLTRLARPGGERKTSLLIVVLPFIAIMAMAAGALSMAPWSHWDDEVMGQQWVECLISIPLIAVVPFAVTMWAVRQQMPTDLRKAGALAGLVAGGLSATGYALHCMDDSVPFVAIWYGATIALCAAAGALLGPKLLRW</sequence>